<dbReference type="RefSeq" id="WP_090878764.1">
    <property type="nucleotide sequence ID" value="NZ_FMXQ01000008.1"/>
</dbReference>
<dbReference type="STRING" id="665467.SAMN02982931_03759"/>
<sequence>MRAAHLGKSARALAIAGAVLFAGGAFSGPVEAAEGSHVKIGVLTCAAGPKIGLLITSAEKIECTFEPSGAEAEQYYGRIRNFGLDIGVTAGSVIVWGVLAAQDDYAAGSLAGEYVGVSAEQTVVLGLGANVLVGGSDDSLILQPLSVQAQAGLNLAVGVSRMVIEQR</sequence>
<dbReference type="OrthoDB" id="7362478at2"/>
<dbReference type="EMBL" id="FMXQ01000008">
    <property type="protein sequence ID" value="SDB48531.1"/>
    <property type="molecule type" value="Genomic_DNA"/>
</dbReference>
<feature type="chain" id="PRO_5011551455" description="DUF992 domain-containing protein" evidence="1">
    <location>
        <begin position="33"/>
        <end position="167"/>
    </location>
</feature>
<organism evidence="2 3">
    <name type="scientific">Bauldia litoralis</name>
    <dbReference type="NCBI Taxonomy" id="665467"/>
    <lineage>
        <taxon>Bacteria</taxon>
        <taxon>Pseudomonadati</taxon>
        <taxon>Pseudomonadota</taxon>
        <taxon>Alphaproteobacteria</taxon>
        <taxon>Hyphomicrobiales</taxon>
        <taxon>Kaistiaceae</taxon>
        <taxon>Bauldia</taxon>
    </lineage>
</organism>
<feature type="signal peptide" evidence="1">
    <location>
        <begin position="1"/>
        <end position="32"/>
    </location>
</feature>
<dbReference type="AlphaFoldDB" id="A0A1G6DTS6"/>
<evidence type="ECO:0008006" key="4">
    <source>
        <dbReference type="Google" id="ProtNLM"/>
    </source>
</evidence>
<dbReference type="Pfam" id="PF06186">
    <property type="entry name" value="DUF992"/>
    <property type="match status" value="1"/>
</dbReference>
<reference evidence="2 3" key="1">
    <citation type="submission" date="2016-10" db="EMBL/GenBank/DDBJ databases">
        <authorList>
            <person name="de Groot N.N."/>
        </authorList>
    </citation>
    <scope>NUCLEOTIDE SEQUENCE [LARGE SCALE GENOMIC DNA]</scope>
    <source>
        <strain evidence="2 3">ATCC 35022</strain>
    </source>
</reference>
<proteinExistence type="predicted"/>
<accession>A0A1G6DTS6</accession>
<protein>
    <recommendedName>
        <fullName evidence="4">DUF992 domain-containing protein</fullName>
    </recommendedName>
</protein>
<evidence type="ECO:0000313" key="2">
    <source>
        <dbReference type="EMBL" id="SDB48531.1"/>
    </source>
</evidence>
<evidence type="ECO:0000313" key="3">
    <source>
        <dbReference type="Proteomes" id="UP000199071"/>
    </source>
</evidence>
<gene>
    <name evidence="2" type="ORF">SAMN02982931_03759</name>
</gene>
<keyword evidence="1" id="KW-0732">Signal</keyword>
<dbReference type="InterPro" id="IPR009333">
    <property type="entry name" value="DUF992"/>
</dbReference>
<evidence type="ECO:0000256" key="1">
    <source>
        <dbReference type="SAM" id="SignalP"/>
    </source>
</evidence>
<keyword evidence="3" id="KW-1185">Reference proteome</keyword>
<name>A0A1G6DTS6_9HYPH</name>
<dbReference type="Proteomes" id="UP000199071">
    <property type="component" value="Unassembled WGS sequence"/>
</dbReference>